<proteinExistence type="predicted"/>
<evidence type="ECO:0000259" key="1">
    <source>
        <dbReference type="Pfam" id="PF13622"/>
    </source>
</evidence>
<name>A0ABV8U001_9ACTN</name>
<dbReference type="RefSeq" id="WP_380621367.1">
    <property type="nucleotide sequence ID" value="NZ_JBHSDK010000015.1"/>
</dbReference>
<organism evidence="3 4">
    <name type="scientific">Salininema proteolyticum</name>
    <dbReference type="NCBI Taxonomy" id="1607685"/>
    <lineage>
        <taxon>Bacteria</taxon>
        <taxon>Bacillati</taxon>
        <taxon>Actinomycetota</taxon>
        <taxon>Actinomycetes</taxon>
        <taxon>Glycomycetales</taxon>
        <taxon>Glycomycetaceae</taxon>
        <taxon>Salininema</taxon>
    </lineage>
</organism>
<reference evidence="4" key="1">
    <citation type="journal article" date="2019" name="Int. J. Syst. Evol. Microbiol.">
        <title>The Global Catalogue of Microorganisms (GCM) 10K type strain sequencing project: providing services to taxonomists for standard genome sequencing and annotation.</title>
        <authorList>
            <consortium name="The Broad Institute Genomics Platform"/>
            <consortium name="The Broad Institute Genome Sequencing Center for Infectious Disease"/>
            <person name="Wu L."/>
            <person name="Ma J."/>
        </authorList>
    </citation>
    <scope>NUCLEOTIDE SEQUENCE [LARGE SCALE GENOMIC DNA]</scope>
    <source>
        <strain evidence="4">IBRC-M 10908</strain>
    </source>
</reference>
<feature type="domain" description="Acyl-CoA thioesterase-like N-terminal HotDog" evidence="1">
    <location>
        <begin position="23"/>
        <end position="108"/>
    </location>
</feature>
<dbReference type="Gene3D" id="2.40.160.210">
    <property type="entry name" value="Acyl-CoA thioesterase, double hotdog domain"/>
    <property type="match status" value="1"/>
</dbReference>
<dbReference type="InterPro" id="IPR049449">
    <property type="entry name" value="TesB_ACOT8-like_N"/>
</dbReference>
<dbReference type="EMBL" id="JBHSDK010000015">
    <property type="protein sequence ID" value="MFC4335978.1"/>
    <property type="molecule type" value="Genomic_DNA"/>
</dbReference>
<evidence type="ECO:0000313" key="4">
    <source>
        <dbReference type="Proteomes" id="UP001595823"/>
    </source>
</evidence>
<sequence>MSDAEAYFVRLGENAYRPTELTSGAWNPAEQHISPMNGLITHAVERYIAERGPDGMEIGRISIDILGVLPLDPFEITVDVVRPGRTIELLEATVVCGGRPAVRARIWRSSVNDTEAVAGGAAEALPAPETVEPWTDLAEAWPGGYIQSLELRPTAKPRPGRTTAWITSLADLVEGEKVSDLARLTGLVDTANGVAPRVSAKQWIYPNLDLTIHYFRRPSGQWLGLDTSVVFGPGGQGVTSTALHDADGHVGFAQQTLTIRPRS</sequence>
<evidence type="ECO:0000313" key="3">
    <source>
        <dbReference type="EMBL" id="MFC4335978.1"/>
    </source>
</evidence>
<keyword evidence="4" id="KW-1185">Reference proteome</keyword>
<dbReference type="SUPFAM" id="SSF54637">
    <property type="entry name" value="Thioesterase/thiol ester dehydrase-isomerase"/>
    <property type="match status" value="1"/>
</dbReference>
<dbReference type="InterPro" id="IPR029069">
    <property type="entry name" value="HotDog_dom_sf"/>
</dbReference>
<feature type="domain" description="Acyl-CoA thioesterase-like C-terminal" evidence="2">
    <location>
        <begin position="128"/>
        <end position="258"/>
    </location>
</feature>
<accession>A0ABV8U001</accession>
<dbReference type="InterPro" id="IPR049450">
    <property type="entry name" value="ACOT8-like_C"/>
</dbReference>
<evidence type="ECO:0000259" key="2">
    <source>
        <dbReference type="Pfam" id="PF20789"/>
    </source>
</evidence>
<comment type="caution">
    <text evidence="3">The sequence shown here is derived from an EMBL/GenBank/DDBJ whole genome shotgun (WGS) entry which is preliminary data.</text>
</comment>
<protein>
    <submittedName>
        <fullName evidence="3">Thioesterase family protein</fullName>
    </submittedName>
</protein>
<dbReference type="Pfam" id="PF13622">
    <property type="entry name" value="4HBT_3"/>
    <property type="match status" value="1"/>
</dbReference>
<gene>
    <name evidence="3" type="ORF">ACFPET_12260</name>
</gene>
<dbReference type="Proteomes" id="UP001595823">
    <property type="component" value="Unassembled WGS sequence"/>
</dbReference>
<dbReference type="Pfam" id="PF20789">
    <property type="entry name" value="4HBT_3C"/>
    <property type="match status" value="1"/>
</dbReference>
<dbReference type="InterPro" id="IPR042171">
    <property type="entry name" value="Acyl-CoA_hotdog"/>
</dbReference>